<evidence type="ECO:0000313" key="1">
    <source>
        <dbReference type="EMBL" id="SER33769.1"/>
    </source>
</evidence>
<dbReference type="AlphaFoldDB" id="A0A1H9NDS1"/>
<accession>A0A1H9NDS1</accession>
<protein>
    <recommendedName>
        <fullName evidence="3">Berberine and berberine like</fullName>
    </recommendedName>
</protein>
<dbReference type="Proteomes" id="UP000199352">
    <property type="component" value="Unassembled WGS sequence"/>
</dbReference>
<dbReference type="Gene3D" id="3.30.465.10">
    <property type="match status" value="1"/>
</dbReference>
<keyword evidence="2" id="KW-1185">Reference proteome</keyword>
<proteinExistence type="predicted"/>
<dbReference type="Gene3D" id="3.40.462.20">
    <property type="match status" value="1"/>
</dbReference>
<dbReference type="OrthoDB" id="9775082at2"/>
<organism evidence="1 2">
    <name type="scientific">Lentzea xinjiangensis</name>
    <dbReference type="NCBI Taxonomy" id="402600"/>
    <lineage>
        <taxon>Bacteria</taxon>
        <taxon>Bacillati</taxon>
        <taxon>Actinomycetota</taxon>
        <taxon>Actinomycetes</taxon>
        <taxon>Pseudonocardiales</taxon>
        <taxon>Pseudonocardiaceae</taxon>
        <taxon>Lentzea</taxon>
    </lineage>
</organism>
<reference evidence="2" key="1">
    <citation type="submission" date="2016-10" db="EMBL/GenBank/DDBJ databases">
        <authorList>
            <person name="Varghese N."/>
            <person name="Submissions S."/>
        </authorList>
    </citation>
    <scope>NUCLEOTIDE SEQUENCE [LARGE SCALE GENOMIC DNA]</scope>
    <source>
        <strain evidence="2">CGMCC 4.3525</strain>
    </source>
</reference>
<evidence type="ECO:0008006" key="3">
    <source>
        <dbReference type="Google" id="ProtNLM"/>
    </source>
</evidence>
<dbReference type="RefSeq" id="WP_089953451.1">
    <property type="nucleotide sequence ID" value="NZ_FOFR01000010.1"/>
</dbReference>
<sequence length="123" mass="13368">MLGRLTEESAQALVEVVRHPSRPLVQVRAIGGAANDIALEATAYVHRAAEVLVTVTAFPPQGSHELHAATRPLWGHAIGAYRNFESRPSAETFDRAFPGATGERVRDLAQKYDPAGILRRSQT</sequence>
<dbReference type="InterPro" id="IPR016169">
    <property type="entry name" value="FAD-bd_PCMH_sub2"/>
</dbReference>
<dbReference type="EMBL" id="FOFR01000010">
    <property type="protein sequence ID" value="SER33769.1"/>
    <property type="molecule type" value="Genomic_DNA"/>
</dbReference>
<name>A0A1H9NDS1_9PSEU</name>
<gene>
    <name evidence="1" type="ORF">SAMN05216188_110142</name>
</gene>
<dbReference type="STRING" id="402600.SAMN05216188_110142"/>
<evidence type="ECO:0000313" key="2">
    <source>
        <dbReference type="Proteomes" id="UP000199352"/>
    </source>
</evidence>